<sequence>ITQYNFSLFLPCKLSSCSRCSKYLPYYPQKIFYSLFRLENCSFSEINWASLGSALNSNPSHLTELVLCRSNLDPGMKELSGFLQSPLCKLQTLRSDVVYWFILNMNTCLTSSHCDTYTSEDASLSFTLSECSLGQEESIPWKGCFGAKS</sequence>
<name>A0A3Q2GBW0_CYPVA</name>
<dbReference type="AlphaFoldDB" id="A0A3Q2GBW0"/>
<proteinExistence type="predicted"/>
<keyword evidence="1" id="KW-0433">Leucine-rich repeat</keyword>
<reference evidence="3" key="1">
    <citation type="submission" date="2025-08" db="UniProtKB">
        <authorList>
            <consortium name="Ensembl"/>
        </authorList>
    </citation>
    <scope>IDENTIFICATION</scope>
</reference>
<evidence type="ECO:0000313" key="3">
    <source>
        <dbReference type="Ensembl" id="ENSCVAP00000022370.1"/>
    </source>
</evidence>
<dbReference type="SUPFAM" id="SSF52047">
    <property type="entry name" value="RNI-like"/>
    <property type="match status" value="1"/>
</dbReference>
<organism evidence="3 4">
    <name type="scientific">Cyprinodon variegatus</name>
    <name type="common">Sheepshead minnow</name>
    <dbReference type="NCBI Taxonomy" id="28743"/>
    <lineage>
        <taxon>Eukaryota</taxon>
        <taxon>Metazoa</taxon>
        <taxon>Chordata</taxon>
        <taxon>Craniata</taxon>
        <taxon>Vertebrata</taxon>
        <taxon>Euteleostomi</taxon>
        <taxon>Actinopterygii</taxon>
        <taxon>Neopterygii</taxon>
        <taxon>Teleostei</taxon>
        <taxon>Neoteleostei</taxon>
        <taxon>Acanthomorphata</taxon>
        <taxon>Ovalentaria</taxon>
        <taxon>Atherinomorphae</taxon>
        <taxon>Cyprinodontiformes</taxon>
        <taxon>Cyprinodontidae</taxon>
        <taxon>Cyprinodon</taxon>
    </lineage>
</organism>
<dbReference type="InterPro" id="IPR051261">
    <property type="entry name" value="NLR"/>
</dbReference>
<keyword evidence="4" id="KW-1185">Reference proteome</keyword>
<accession>A0A3Q2GBW0</accession>
<dbReference type="PANTHER" id="PTHR24106">
    <property type="entry name" value="NACHT, LRR AND CARD DOMAINS-CONTAINING"/>
    <property type="match status" value="1"/>
</dbReference>
<dbReference type="InterPro" id="IPR032675">
    <property type="entry name" value="LRR_dom_sf"/>
</dbReference>
<evidence type="ECO:0000256" key="2">
    <source>
        <dbReference type="ARBA" id="ARBA00022737"/>
    </source>
</evidence>
<evidence type="ECO:0000256" key="1">
    <source>
        <dbReference type="ARBA" id="ARBA00022614"/>
    </source>
</evidence>
<dbReference type="Ensembl" id="ENSCVAT00000009471.1">
    <property type="protein sequence ID" value="ENSCVAP00000022370.1"/>
    <property type="gene ID" value="ENSCVAG00000004999.1"/>
</dbReference>
<evidence type="ECO:0000313" key="4">
    <source>
        <dbReference type="Proteomes" id="UP000265020"/>
    </source>
</evidence>
<dbReference type="Gene3D" id="3.80.10.10">
    <property type="entry name" value="Ribonuclease Inhibitor"/>
    <property type="match status" value="1"/>
</dbReference>
<keyword evidence="2" id="KW-0677">Repeat</keyword>
<dbReference type="Proteomes" id="UP000265020">
    <property type="component" value="Unassembled WGS sequence"/>
</dbReference>
<dbReference type="GeneTree" id="ENSGT01150000287156"/>
<reference evidence="3" key="2">
    <citation type="submission" date="2025-09" db="UniProtKB">
        <authorList>
            <consortium name="Ensembl"/>
        </authorList>
    </citation>
    <scope>IDENTIFICATION</scope>
</reference>
<protein>
    <submittedName>
        <fullName evidence="3">Uncharacterized protein</fullName>
    </submittedName>
</protein>